<evidence type="ECO:0000259" key="2">
    <source>
        <dbReference type="Pfam" id="PF01168"/>
    </source>
</evidence>
<dbReference type="PIRSF" id="PIRSF004848">
    <property type="entry name" value="YBL036c_PLPDEIII"/>
    <property type="match status" value="1"/>
</dbReference>
<comment type="caution">
    <text evidence="3">The sequence shown here is derived from an EMBL/GenBank/DDBJ whole genome shotgun (WGS) entry which is preliminary data.</text>
</comment>
<dbReference type="GO" id="GO:0030170">
    <property type="term" value="F:pyridoxal phosphate binding"/>
    <property type="evidence" value="ECO:0007669"/>
    <property type="project" value="InterPro"/>
</dbReference>
<dbReference type="CDD" id="cd00635">
    <property type="entry name" value="PLPDE_III_YBL036c_like"/>
    <property type="match status" value="1"/>
</dbReference>
<sequence length="230" mass="25988">VTTMIKQNVDQILSELPDGVQLVAAVKTRTPEEILEAVESGVKILGENYVQEAERAYEVVGNKAKWHFIGHLQKNKVKKAVKLFDMIETVDSLELAREIDKRCAQIGKVMPVLVEINSGREEQKSGVFPEKTEQLVREISSLNNIRVMGLMTMGPRFGNPEDSRPYFVETKRIFERIKKLNLPNIQMRYLSMGMTNSYKIALDEGANMVRIGSKIFGERNYGATAKAPSR</sequence>
<dbReference type="HAMAP" id="MF_02087">
    <property type="entry name" value="PLP_homeostasis"/>
    <property type="match status" value="1"/>
</dbReference>
<dbReference type="EMBL" id="BARW01001653">
    <property type="protein sequence ID" value="GAI62169.1"/>
    <property type="molecule type" value="Genomic_DNA"/>
</dbReference>
<dbReference type="NCBIfam" id="TIGR00044">
    <property type="entry name" value="YggS family pyridoxal phosphate-dependent enzyme"/>
    <property type="match status" value="1"/>
</dbReference>
<dbReference type="PANTHER" id="PTHR10146">
    <property type="entry name" value="PROLINE SYNTHETASE CO-TRANSCRIBED BACTERIAL HOMOLOG PROTEIN"/>
    <property type="match status" value="1"/>
</dbReference>
<evidence type="ECO:0000313" key="3">
    <source>
        <dbReference type="EMBL" id="GAI62169.1"/>
    </source>
</evidence>
<proteinExistence type="inferred from homology"/>
<reference evidence="3" key="1">
    <citation type="journal article" date="2014" name="Front. Microbiol.">
        <title>High frequency of phylogenetically diverse reductive dehalogenase-homologous genes in deep subseafloor sedimentary metagenomes.</title>
        <authorList>
            <person name="Kawai M."/>
            <person name="Futagami T."/>
            <person name="Toyoda A."/>
            <person name="Takaki Y."/>
            <person name="Nishi S."/>
            <person name="Hori S."/>
            <person name="Arai W."/>
            <person name="Tsubouchi T."/>
            <person name="Morono Y."/>
            <person name="Uchiyama I."/>
            <person name="Ito T."/>
            <person name="Fujiyama A."/>
            <person name="Inagaki F."/>
            <person name="Takami H."/>
        </authorList>
    </citation>
    <scope>NUCLEOTIDE SEQUENCE</scope>
    <source>
        <strain evidence="3">Expedition CK06-06</strain>
    </source>
</reference>
<dbReference type="SUPFAM" id="SSF51419">
    <property type="entry name" value="PLP-binding barrel"/>
    <property type="match status" value="1"/>
</dbReference>
<dbReference type="Gene3D" id="3.20.20.10">
    <property type="entry name" value="Alanine racemase"/>
    <property type="match status" value="1"/>
</dbReference>
<dbReference type="FunFam" id="3.20.20.10:FF:000018">
    <property type="entry name" value="Pyridoxal phosphate homeostasis protein"/>
    <property type="match status" value="1"/>
</dbReference>
<dbReference type="InterPro" id="IPR011078">
    <property type="entry name" value="PyrdxlP_homeostasis"/>
</dbReference>
<feature type="non-terminal residue" evidence="3">
    <location>
        <position position="1"/>
    </location>
</feature>
<dbReference type="Pfam" id="PF01168">
    <property type="entry name" value="Ala_racemase_N"/>
    <property type="match status" value="1"/>
</dbReference>
<name>X1S2Z1_9ZZZZ</name>
<dbReference type="InterPro" id="IPR001608">
    <property type="entry name" value="Ala_racemase_N"/>
</dbReference>
<organism evidence="3">
    <name type="scientific">marine sediment metagenome</name>
    <dbReference type="NCBI Taxonomy" id="412755"/>
    <lineage>
        <taxon>unclassified sequences</taxon>
        <taxon>metagenomes</taxon>
        <taxon>ecological metagenomes</taxon>
    </lineage>
</organism>
<dbReference type="PANTHER" id="PTHR10146:SF14">
    <property type="entry name" value="PYRIDOXAL PHOSPHATE HOMEOSTASIS PROTEIN"/>
    <property type="match status" value="1"/>
</dbReference>
<dbReference type="AlphaFoldDB" id="X1S2Z1"/>
<gene>
    <name evidence="3" type="ORF">S12H4_05108</name>
</gene>
<feature type="domain" description="Alanine racemase N-terminal" evidence="2">
    <location>
        <begin position="5"/>
        <end position="219"/>
    </location>
</feature>
<protein>
    <recommendedName>
        <fullName evidence="2">Alanine racemase N-terminal domain-containing protein</fullName>
    </recommendedName>
</protein>
<dbReference type="InterPro" id="IPR029066">
    <property type="entry name" value="PLP-binding_barrel"/>
</dbReference>
<accession>X1S2Z1</accession>
<keyword evidence="1" id="KW-0663">Pyridoxal phosphate</keyword>
<evidence type="ECO:0000256" key="1">
    <source>
        <dbReference type="ARBA" id="ARBA00022898"/>
    </source>
</evidence>